<proteinExistence type="predicted"/>
<reference evidence="2 3" key="1">
    <citation type="submission" date="2019-12" db="EMBL/GenBank/DDBJ databases">
        <authorList>
            <person name="Li M."/>
        </authorList>
    </citation>
    <scope>NUCLEOTIDE SEQUENCE [LARGE SCALE GENOMIC DNA]</scope>
    <source>
        <strain evidence="2 3">GBMRC 2024</strain>
    </source>
</reference>
<name>A0A6L7GAF7_9RHOB</name>
<sequence>MLKAKSVRVGALVSVLFLSAVPAANAVGKGVIGAGAGNASGSNGMAAAINGVINSATRAGLSNVSVLSAQPTGGGSFLVTVLGTNSTGDTVTSTYSTSVGNH</sequence>
<evidence type="ECO:0000256" key="1">
    <source>
        <dbReference type="SAM" id="SignalP"/>
    </source>
</evidence>
<feature type="signal peptide" evidence="1">
    <location>
        <begin position="1"/>
        <end position="26"/>
    </location>
</feature>
<dbReference type="EMBL" id="WUMU01000031">
    <property type="protein sequence ID" value="MXN20577.1"/>
    <property type="molecule type" value="Genomic_DNA"/>
</dbReference>
<feature type="chain" id="PRO_5026707848" evidence="1">
    <location>
        <begin position="27"/>
        <end position="102"/>
    </location>
</feature>
<keyword evidence="3" id="KW-1185">Reference proteome</keyword>
<dbReference type="RefSeq" id="WP_160896701.1">
    <property type="nucleotide sequence ID" value="NZ_WUMU01000031.1"/>
</dbReference>
<organism evidence="2 3">
    <name type="scientific">Pseudooceanicola albus</name>
    <dbReference type="NCBI Taxonomy" id="2692189"/>
    <lineage>
        <taxon>Bacteria</taxon>
        <taxon>Pseudomonadati</taxon>
        <taxon>Pseudomonadota</taxon>
        <taxon>Alphaproteobacteria</taxon>
        <taxon>Rhodobacterales</taxon>
        <taxon>Paracoccaceae</taxon>
        <taxon>Pseudooceanicola</taxon>
    </lineage>
</organism>
<keyword evidence="1" id="KW-0732">Signal</keyword>
<dbReference type="AlphaFoldDB" id="A0A6L7GAF7"/>
<comment type="caution">
    <text evidence="2">The sequence shown here is derived from an EMBL/GenBank/DDBJ whole genome shotgun (WGS) entry which is preliminary data.</text>
</comment>
<gene>
    <name evidence="2" type="ORF">GR170_22330</name>
</gene>
<evidence type="ECO:0000313" key="3">
    <source>
        <dbReference type="Proteomes" id="UP000477911"/>
    </source>
</evidence>
<evidence type="ECO:0000313" key="2">
    <source>
        <dbReference type="EMBL" id="MXN20577.1"/>
    </source>
</evidence>
<accession>A0A6L7GAF7</accession>
<protein>
    <submittedName>
        <fullName evidence="2">Uncharacterized protein</fullName>
    </submittedName>
</protein>
<dbReference type="Proteomes" id="UP000477911">
    <property type="component" value="Unassembled WGS sequence"/>
</dbReference>